<evidence type="ECO:0000313" key="2">
    <source>
        <dbReference type="Proteomes" id="UP000499080"/>
    </source>
</evidence>
<gene>
    <name evidence="1" type="ORF">AVEN_121047_1</name>
</gene>
<sequence>MKNISFTGDSDGSIDRIQTAQQLVLNANIDIRKWFNLACMHCLQESIQILWAEMEASGRTENFEARFGSMVPFWVGRMGCLGHRLL</sequence>
<dbReference type="OrthoDB" id="6443573at2759"/>
<name>A0A4Y2F242_ARAVE</name>
<keyword evidence="2" id="KW-1185">Reference proteome</keyword>
<proteinExistence type="predicted"/>
<comment type="caution">
    <text evidence="1">The sequence shown here is derived from an EMBL/GenBank/DDBJ whole genome shotgun (WGS) entry which is preliminary data.</text>
</comment>
<dbReference type="Proteomes" id="UP000499080">
    <property type="component" value="Unassembled WGS sequence"/>
</dbReference>
<dbReference type="AlphaFoldDB" id="A0A4Y2F242"/>
<organism evidence="1 2">
    <name type="scientific">Araneus ventricosus</name>
    <name type="common">Orbweaver spider</name>
    <name type="synonym">Epeira ventricosa</name>
    <dbReference type="NCBI Taxonomy" id="182803"/>
    <lineage>
        <taxon>Eukaryota</taxon>
        <taxon>Metazoa</taxon>
        <taxon>Ecdysozoa</taxon>
        <taxon>Arthropoda</taxon>
        <taxon>Chelicerata</taxon>
        <taxon>Arachnida</taxon>
        <taxon>Araneae</taxon>
        <taxon>Araneomorphae</taxon>
        <taxon>Entelegynae</taxon>
        <taxon>Araneoidea</taxon>
        <taxon>Araneidae</taxon>
        <taxon>Araneus</taxon>
    </lineage>
</organism>
<protein>
    <submittedName>
        <fullName evidence="1">Uncharacterized protein</fullName>
    </submittedName>
</protein>
<dbReference type="EMBL" id="BGPR01000788">
    <property type="protein sequence ID" value="GBM35602.1"/>
    <property type="molecule type" value="Genomic_DNA"/>
</dbReference>
<reference evidence="1 2" key="1">
    <citation type="journal article" date="2019" name="Sci. Rep.">
        <title>Orb-weaving spider Araneus ventricosus genome elucidates the spidroin gene catalogue.</title>
        <authorList>
            <person name="Kono N."/>
            <person name="Nakamura H."/>
            <person name="Ohtoshi R."/>
            <person name="Moran D.A.P."/>
            <person name="Shinohara A."/>
            <person name="Yoshida Y."/>
            <person name="Fujiwara M."/>
            <person name="Mori M."/>
            <person name="Tomita M."/>
            <person name="Arakawa K."/>
        </authorList>
    </citation>
    <scope>NUCLEOTIDE SEQUENCE [LARGE SCALE GENOMIC DNA]</scope>
</reference>
<accession>A0A4Y2F242</accession>
<evidence type="ECO:0000313" key="1">
    <source>
        <dbReference type="EMBL" id="GBM35602.1"/>
    </source>
</evidence>